<reference evidence="1" key="1">
    <citation type="journal article" date="2023" name="G3 (Bethesda)">
        <title>Whole genome assembly and annotation of the endangered Caribbean coral Acropora cervicornis.</title>
        <authorList>
            <person name="Selwyn J.D."/>
            <person name="Vollmer S.V."/>
        </authorList>
    </citation>
    <scope>NUCLEOTIDE SEQUENCE</scope>
    <source>
        <strain evidence="1">K2</strain>
    </source>
</reference>
<evidence type="ECO:0000313" key="2">
    <source>
        <dbReference type="Proteomes" id="UP001249851"/>
    </source>
</evidence>
<sequence>MSTIANLYREAFLITVISVNFSAPDNLSGHSYSKEDLAFDHENPSTHPIFHVLSSFLSPLFEM</sequence>
<organism evidence="1 2">
    <name type="scientific">Acropora cervicornis</name>
    <name type="common">Staghorn coral</name>
    <dbReference type="NCBI Taxonomy" id="6130"/>
    <lineage>
        <taxon>Eukaryota</taxon>
        <taxon>Metazoa</taxon>
        <taxon>Cnidaria</taxon>
        <taxon>Anthozoa</taxon>
        <taxon>Hexacorallia</taxon>
        <taxon>Scleractinia</taxon>
        <taxon>Astrocoeniina</taxon>
        <taxon>Acroporidae</taxon>
        <taxon>Acropora</taxon>
    </lineage>
</organism>
<accession>A0AAD9VGR2</accession>
<proteinExistence type="predicted"/>
<dbReference type="Proteomes" id="UP001249851">
    <property type="component" value="Unassembled WGS sequence"/>
</dbReference>
<keyword evidence="2" id="KW-1185">Reference proteome</keyword>
<name>A0AAD9VGR2_ACRCE</name>
<gene>
    <name evidence="1" type="ORF">P5673_001578</name>
</gene>
<comment type="caution">
    <text evidence="1">The sequence shown here is derived from an EMBL/GenBank/DDBJ whole genome shotgun (WGS) entry which is preliminary data.</text>
</comment>
<reference evidence="1" key="2">
    <citation type="journal article" date="2023" name="Science">
        <title>Genomic signatures of disease resistance in endangered staghorn corals.</title>
        <authorList>
            <person name="Vollmer S.V."/>
            <person name="Selwyn J.D."/>
            <person name="Despard B.A."/>
            <person name="Roesel C.L."/>
        </authorList>
    </citation>
    <scope>NUCLEOTIDE SEQUENCE</scope>
    <source>
        <strain evidence="1">K2</strain>
    </source>
</reference>
<protein>
    <submittedName>
        <fullName evidence="1">Uncharacterized protein</fullName>
    </submittedName>
</protein>
<dbReference type="EMBL" id="JARQWQ010000002">
    <property type="protein sequence ID" value="KAK2573871.1"/>
    <property type="molecule type" value="Genomic_DNA"/>
</dbReference>
<evidence type="ECO:0000313" key="1">
    <source>
        <dbReference type="EMBL" id="KAK2573871.1"/>
    </source>
</evidence>
<dbReference type="AlphaFoldDB" id="A0AAD9VGR2"/>